<dbReference type="Proteomes" id="UP001165378">
    <property type="component" value="Unassembled WGS sequence"/>
</dbReference>
<dbReference type="EMBL" id="JAKFHA010000001">
    <property type="protein sequence ID" value="MCF2525797.1"/>
    <property type="molecule type" value="Genomic_DNA"/>
</dbReference>
<feature type="domain" description="Mycothiol-dependent maleylpyruvate isomerase metal-binding" evidence="1">
    <location>
        <begin position="12"/>
        <end position="123"/>
    </location>
</feature>
<keyword evidence="3" id="KW-1185">Reference proteome</keyword>
<comment type="caution">
    <text evidence="2">The sequence shown here is derived from an EMBL/GenBank/DDBJ whole genome shotgun (WGS) entry which is preliminary data.</text>
</comment>
<dbReference type="InterPro" id="IPR017520">
    <property type="entry name" value="CHP03086"/>
</dbReference>
<accession>A0AA41TZW7</accession>
<proteinExistence type="predicted"/>
<evidence type="ECO:0000313" key="3">
    <source>
        <dbReference type="Proteomes" id="UP001165378"/>
    </source>
</evidence>
<dbReference type="NCBIfam" id="TIGR03083">
    <property type="entry name" value="maleylpyruvate isomerase family mycothiol-dependent enzyme"/>
    <property type="match status" value="1"/>
</dbReference>
<name>A0AA41TZW7_9ACTN</name>
<reference evidence="2" key="1">
    <citation type="submission" date="2022-01" db="EMBL/GenBank/DDBJ databases">
        <title>Genome-Based Taxonomic Classification of the Phylum Actinobacteria.</title>
        <authorList>
            <person name="Gao Y."/>
        </authorList>
    </citation>
    <scope>NUCLEOTIDE SEQUENCE</scope>
    <source>
        <strain evidence="2">KLBMP 8922</strain>
    </source>
</reference>
<evidence type="ECO:0000259" key="1">
    <source>
        <dbReference type="Pfam" id="PF11716"/>
    </source>
</evidence>
<sequence length="199" mass="21537">MGEIAERYQRRADAFEAKAAAVRPEQWAAQSPCAEWDARGVVAHIVEMHAVMLRAFDRSLPAEPSMADDPLGAFRAARAAVEAILHDPAEAEREVETPTGKMTAEQHIDGVASADMVLHGWDLAKATGQDATIDPAEVAATWAEFQKMPAETLDMLRTPEAFGPGVEVFGREVKVPDDAPLQDRLLGTVGRDPNWTAPA</sequence>
<dbReference type="Pfam" id="PF11716">
    <property type="entry name" value="MDMPI_N"/>
    <property type="match status" value="1"/>
</dbReference>
<dbReference type="InterPro" id="IPR034660">
    <property type="entry name" value="DinB/YfiT-like"/>
</dbReference>
<gene>
    <name evidence="2" type="ORF">LZ495_00965</name>
</gene>
<dbReference type="InterPro" id="IPR017517">
    <property type="entry name" value="Maleyloyr_isom"/>
</dbReference>
<dbReference type="RefSeq" id="WP_235049823.1">
    <property type="nucleotide sequence ID" value="NZ_JAKFHA010000001.1"/>
</dbReference>
<dbReference type="InterPro" id="IPR024344">
    <property type="entry name" value="MDMPI_metal-binding"/>
</dbReference>
<dbReference type="GO" id="GO:0046872">
    <property type="term" value="F:metal ion binding"/>
    <property type="evidence" value="ECO:0007669"/>
    <property type="project" value="InterPro"/>
</dbReference>
<protein>
    <submittedName>
        <fullName evidence="2">TIGR03086 family metal-binding protein</fullName>
    </submittedName>
</protein>
<evidence type="ECO:0000313" key="2">
    <source>
        <dbReference type="EMBL" id="MCF2525797.1"/>
    </source>
</evidence>
<dbReference type="Gene3D" id="1.20.120.450">
    <property type="entry name" value="dinb family like domain"/>
    <property type="match status" value="1"/>
</dbReference>
<organism evidence="2 3">
    <name type="scientific">Yinghuangia soli</name>
    <dbReference type="NCBI Taxonomy" id="2908204"/>
    <lineage>
        <taxon>Bacteria</taxon>
        <taxon>Bacillati</taxon>
        <taxon>Actinomycetota</taxon>
        <taxon>Actinomycetes</taxon>
        <taxon>Kitasatosporales</taxon>
        <taxon>Streptomycetaceae</taxon>
        <taxon>Yinghuangia</taxon>
    </lineage>
</organism>
<dbReference type="SUPFAM" id="SSF109854">
    <property type="entry name" value="DinB/YfiT-like putative metalloenzymes"/>
    <property type="match status" value="1"/>
</dbReference>
<dbReference type="NCBIfam" id="TIGR03086">
    <property type="entry name" value="TIGR03086 family metal-binding protein"/>
    <property type="match status" value="1"/>
</dbReference>
<dbReference type="AlphaFoldDB" id="A0AA41TZW7"/>